<dbReference type="InterPro" id="IPR027417">
    <property type="entry name" value="P-loop_NTPase"/>
</dbReference>
<dbReference type="HOGENOM" id="CLU_010189_1_0_1"/>
<dbReference type="eggNOG" id="KOG0743">
    <property type="taxonomic scope" value="Eukaryota"/>
</dbReference>
<dbReference type="AlphaFoldDB" id="A0A0D9V006"/>
<organism evidence="2 3">
    <name type="scientific">Leersia perrieri</name>
    <dbReference type="NCBI Taxonomy" id="77586"/>
    <lineage>
        <taxon>Eukaryota</taxon>
        <taxon>Viridiplantae</taxon>
        <taxon>Streptophyta</taxon>
        <taxon>Embryophyta</taxon>
        <taxon>Tracheophyta</taxon>
        <taxon>Spermatophyta</taxon>
        <taxon>Magnoliopsida</taxon>
        <taxon>Liliopsida</taxon>
        <taxon>Poales</taxon>
        <taxon>Poaceae</taxon>
        <taxon>BOP clade</taxon>
        <taxon>Oryzoideae</taxon>
        <taxon>Oryzeae</taxon>
        <taxon>Oryzinae</taxon>
        <taxon>Leersia</taxon>
    </lineage>
</organism>
<dbReference type="GO" id="GO:0016887">
    <property type="term" value="F:ATP hydrolysis activity"/>
    <property type="evidence" value="ECO:0007669"/>
    <property type="project" value="InterPro"/>
</dbReference>
<reference evidence="3" key="2">
    <citation type="submission" date="2013-12" db="EMBL/GenBank/DDBJ databases">
        <authorList>
            <person name="Yu Y."/>
            <person name="Lee S."/>
            <person name="de Baynast K."/>
            <person name="Wissotski M."/>
            <person name="Liu L."/>
            <person name="Talag J."/>
            <person name="Goicoechea J."/>
            <person name="Angelova A."/>
            <person name="Jetty R."/>
            <person name="Kudrna D."/>
            <person name="Golser W."/>
            <person name="Rivera L."/>
            <person name="Zhang J."/>
            <person name="Wing R."/>
        </authorList>
    </citation>
    <scope>NUCLEOTIDE SEQUENCE</scope>
</reference>
<keyword evidence="3" id="KW-1185">Reference proteome</keyword>
<feature type="domain" description="ATPase AAA-type core" evidence="1">
    <location>
        <begin position="150"/>
        <end position="211"/>
    </location>
</feature>
<proteinExistence type="predicted"/>
<sequence>MDYRGVNPARARTTPGTATSLSTEFRGAAVWWTSVVRENSQGQQGAHTRQCQRLTFHKHDRYLVVDEYLPHVRRKGHEILFSNHRRRRLYTNNKSGDSFQINYRAWSYTDFDHPTTFDMSAMDTAKKREIIDDLDASIYRRAGKPWKRGYLLYSPPGTGKSTMIAAMTNYLDYDIYDVELTVVKDNNNLHRLLIETTSKSIIVIEHIDCCLDGLTSPATARRHASTEVPP</sequence>
<reference evidence="2 3" key="1">
    <citation type="submission" date="2012-08" db="EMBL/GenBank/DDBJ databases">
        <title>Oryza genome evolution.</title>
        <authorList>
            <person name="Wing R.A."/>
        </authorList>
    </citation>
    <scope>NUCLEOTIDE SEQUENCE</scope>
</reference>
<dbReference type="Proteomes" id="UP000032180">
    <property type="component" value="Chromosome 1"/>
</dbReference>
<dbReference type="Gene3D" id="3.40.50.300">
    <property type="entry name" value="P-loop containing nucleotide triphosphate hydrolases"/>
    <property type="match status" value="1"/>
</dbReference>
<dbReference type="Pfam" id="PF00004">
    <property type="entry name" value="AAA"/>
    <property type="match status" value="1"/>
</dbReference>
<evidence type="ECO:0000313" key="2">
    <source>
        <dbReference type="EnsemblPlants" id="LPERR01G11440.1"/>
    </source>
</evidence>
<dbReference type="InterPro" id="IPR050747">
    <property type="entry name" value="Mitochondrial_chaperone_BCS1"/>
</dbReference>
<evidence type="ECO:0000259" key="1">
    <source>
        <dbReference type="Pfam" id="PF00004"/>
    </source>
</evidence>
<dbReference type="InterPro" id="IPR003959">
    <property type="entry name" value="ATPase_AAA_core"/>
</dbReference>
<dbReference type="PANTHER" id="PTHR23070">
    <property type="entry name" value="BCS1 AAA-TYPE ATPASE"/>
    <property type="match status" value="1"/>
</dbReference>
<dbReference type="SUPFAM" id="SSF52540">
    <property type="entry name" value="P-loop containing nucleoside triphosphate hydrolases"/>
    <property type="match status" value="1"/>
</dbReference>
<evidence type="ECO:0000313" key="3">
    <source>
        <dbReference type="Proteomes" id="UP000032180"/>
    </source>
</evidence>
<reference evidence="2" key="3">
    <citation type="submission" date="2015-04" db="UniProtKB">
        <authorList>
            <consortium name="EnsemblPlants"/>
        </authorList>
    </citation>
    <scope>IDENTIFICATION</scope>
</reference>
<dbReference type="Gramene" id="LPERR01G11440.1">
    <property type="protein sequence ID" value="LPERR01G11440.1"/>
    <property type="gene ID" value="LPERR01G11440"/>
</dbReference>
<dbReference type="EnsemblPlants" id="LPERR01G11440.1">
    <property type="protein sequence ID" value="LPERR01G11440.1"/>
    <property type="gene ID" value="LPERR01G11440"/>
</dbReference>
<accession>A0A0D9V006</accession>
<protein>
    <recommendedName>
        <fullName evidence="1">ATPase AAA-type core domain-containing protein</fullName>
    </recommendedName>
</protein>
<name>A0A0D9V006_9ORYZ</name>
<dbReference type="GO" id="GO:0005524">
    <property type="term" value="F:ATP binding"/>
    <property type="evidence" value="ECO:0007669"/>
    <property type="project" value="InterPro"/>
</dbReference>
<dbReference type="STRING" id="77586.A0A0D9V006"/>